<proteinExistence type="inferred from homology"/>
<accession>A0AAN1JJB2</accession>
<gene>
    <name evidence="2" type="ORF">C2L64_43620</name>
    <name evidence="3" type="ORF">WQE_50940</name>
</gene>
<keyword evidence="4" id="KW-1185">Reference proteome</keyword>
<reference evidence="3 4" key="1">
    <citation type="journal article" date="2012" name="J. Bacteriol.">
        <title>Draft Genome Sequence of the Soil Bacterium Burkholderia terrae Strain BS001, Which Interacts with Fungal Surface Structures.</title>
        <authorList>
            <person name="Nazir R."/>
            <person name="Hansen M.A."/>
            <person name="Sorensen S."/>
            <person name="van Elsas J.D."/>
        </authorList>
    </citation>
    <scope>NUCLEOTIDE SEQUENCE [LARGE SCALE GENOMIC DNA]</scope>
    <source>
        <strain evidence="3 4">BS001</strain>
    </source>
</reference>
<dbReference type="FunFam" id="3.40.50.720:FF:000084">
    <property type="entry name" value="Short-chain dehydrogenase reductase"/>
    <property type="match status" value="1"/>
</dbReference>
<sequence>MNRLENKVAVVTGGNSGIGLATAKLFVAEGASVVIVGRRSDAVDAAAAELGGRAIGLTGDMADPKTHDRVASLVAERFGGADIYVANAGTNTIASSDNVSNESYDAHFATNTKAVFFGVQKIAPQMRDGGAILLTSSIASSKVFDGHAVYAGTKAAIEAFARSWTLEFKSRGIRVNVMSPGPVDTPILSKLGIESADRPAFEATVANSIPLGRLGRPEELARAALFLVSAEGSFVNGINLNVDGGMSLT</sequence>
<organism evidence="2 5">
    <name type="scientific">Paraburkholderia hospita</name>
    <dbReference type="NCBI Taxonomy" id="169430"/>
    <lineage>
        <taxon>Bacteria</taxon>
        <taxon>Pseudomonadati</taxon>
        <taxon>Pseudomonadota</taxon>
        <taxon>Betaproteobacteria</taxon>
        <taxon>Burkholderiales</taxon>
        <taxon>Burkholderiaceae</taxon>
        <taxon>Paraburkholderia</taxon>
    </lineage>
</organism>
<comment type="similarity">
    <text evidence="1">Belongs to the short-chain dehydrogenases/reductases (SDR) family.</text>
</comment>
<dbReference type="PRINTS" id="PR00081">
    <property type="entry name" value="GDHRDH"/>
</dbReference>
<evidence type="ECO:0000313" key="4">
    <source>
        <dbReference type="Proteomes" id="UP000004980"/>
    </source>
</evidence>
<dbReference type="GeneID" id="55535197"/>
<protein>
    <submittedName>
        <fullName evidence="2">3-oxoacyl-ACP reductase</fullName>
    </submittedName>
    <submittedName>
        <fullName evidence="3">Short-chain dehydrogenase/reductase SDR</fullName>
    </submittedName>
</protein>
<dbReference type="KEGG" id="phs:C2L64_43620"/>
<evidence type="ECO:0000256" key="1">
    <source>
        <dbReference type="ARBA" id="ARBA00006484"/>
    </source>
</evidence>
<dbReference type="Pfam" id="PF13561">
    <property type="entry name" value="adh_short_C2"/>
    <property type="match status" value="1"/>
</dbReference>
<dbReference type="EMBL" id="CP026107">
    <property type="protein sequence ID" value="AUT75065.1"/>
    <property type="molecule type" value="Genomic_DNA"/>
</dbReference>
<name>A0AAN1JJB2_9BURK</name>
<dbReference type="RefSeq" id="WP_009771500.1">
    <property type="nucleotide sequence ID" value="NZ_AKAU01000319.1"/>
</dbReference>
<dbReference type="AlphaFoldDB" id="A0AAN1JJB2"/>
<dbReference type="GO" id="GO:0016616">
    <property type="term" value="F:oxidoreductase activity, acting on the CH-OH group of donors, NAD or NADP as acceptor"/>
    <property type="evidence" value="ECO:0007669"/>
    <property type="project" value="TreeGrafter"/>
</dbReference>
<reference evidence="2 5" key="2">
    <citation type="submission" date="2018-01" db="EMBL/GenBank/DDBJ databases">
        <title>Species boundaries and ecological features among Paraburkholderia terrae DSMZ17804T, P. hospita DSMZ17164T and P. caribensis DSMZ13236T.</title>
        <authorList>
            <person name="Pratama A.A."/>
        </authorList>
    </citation>
    <scope>NUCLEOTIDE SEQUENCE [LARGE SCALE GENOMIC DNA]</scope>
    <source>
        <strain evidence="2 5">DSM 17164</strain>
    </source>
</reference>
<dbReference type="Gene3D" id="3.40.50.720">
    <property type="entry name" value="NAD(P)-binding Rossmann-like Domain"/>
    <property type="match status" value="1"/>
</dbReference>
<evidence type="ECO:0000313" key="5">
    <source>
        <dbReference type="Proteomes" id="UP000236649"/>
    </source>
</evidence>
<dbReference type="InterPro" id="IPR036291">
    <property type="entry name" value="NAD(P)-bd_dom_sf"/>
</dbReference>
<dbReference type="Proteomes" id="UP000236649">
    <property type="component" value="Chromosome 3"/>
</dbReference>
<dbReference type="PANTHER" id="PTHR42760">
    <property type="entry name" value="SHORT-CHAIN DEHYDROGENASES/REDUCTASES FAMILY MEMBER"/>
    <property type="match status" value="1"/>
</dbReference>
<dbReference type="EMBL" id="AKAU01000319">
    <property type="protein sequence ID" value="EIM93284.1"/>
    <property type="molecule type" value="Genomic_DNA"/>
</dbReference>
<dbReference type="InterPro" id="IPR002347">
    <property type="entry name" value="SDR_fam"/>
</dbReference>
<evidence type="ECO:0000313" key="2">
    <source>
        <dbReference type="EMBL" id="AUT75065.1"/>
    </source>
</evidence>
<dbReference type="CDD" id="cd05233">
    <property type="entry name" value="SDR_c"/>
    <property type="match status" value="1"/>
</dbReference>
<dbReference type="SUPFAM" id="SSF51735">
    <property type="entry name" value="NAD(P)-binding Rossmann-fold domains"/>
    <property type="match status" value="1"/>
</dbReference>
<evidence type="ECO:0000313" key="3">
    <source>
        <dbReference type="EMBL" id="EIM93284.1"/>
    </source>
</evidence>
<dbReference type="Proteomes" id="UP000004980">
    <property type="component" value="Unassembled WGS sequence"/>
</dbReference>